<evidence type="ECO:0000256" key="1">
    <source>
        <dbReference type="SAM" id="MobiDB-lite"/>
    </source>
</evidence>
<accession>A0ABP9GH57</accession>
<name>A0ABP9GH57_9ACTN</name>
<proteinExistence type="predicted"/>
<evidence type="ECO:0000313" key="3">
    <source>
        <dbReference type="Proteomes" id="UP001499993"/>
    </source>
</evidence>
<feature type="region of interest" description="Disordered" evidence="1">
    <location>
        <begin position="15"/>
        <end position="56"/>
    </location>
</feature>
<dbReference type="Proteomes" id="UP001499993">
    <property type="component" value="Unassembled WGS sequence"/>
</dbReference>
<comment type="caution">
    <text evidence="2">The sequence shown here is derived from an EMBL/GenBank/DDBJ whole genome shotgun (WGS) entry which is preliminary data.</text>
</comment>
<reference evidence="3" key="1">
    <citation type="journal article" date="2019" name="Int. J. Syst. Evol. Microbiol.">
        <title>The Global Catalogue of Microorganisms (GCM) 10K type strain sequencing project: providing services to taxonomists for standard genome sequencing and annotation.</title>
        <authorList>
            <consortium name="The Broad Institute Genomics Platform"/>
            <consortium name="The Broad Institute Genome Sequencing Center for Infectious Disease"/>
            <person name="Wu L."/>
            <person name="Ma J."/>
        </authorList>
    </citation>
    <scope>NUCLEOTIDE SEQUENCE [LARGE SCALE GENOMIC DNA]</scope>
    <source>
        <strain evidence="3">JCM 18123</strain>
    </source>
</reference>
<organism evidence="2 3">
    <name type="scientific">Streptomonospora halophila</name>
    <dbReference type="NCBI Taxonomy" id="427369"/>
    <lineage>
        <taxon>Bacteria</taxon>
        <taxon>Bacillati</taxon>
        <taxon>Actinomycetota</taxon>
        <taxon>Actinomycetes</taxon>
        <taxon>Streptosporangiales</taxon>
        <taxon>Nocardiopsidaceae</taxon>
        <taxon>Streptomonospora</taxon>
    </lineage>
</organism>
<keyword evidence="3" id="KW-1185">Reference proteome</keyword>
<gene>
    <name evidence="2" type="ORF">GCM10023224_26890</name>
</gene>
<sequence>MWSLRARPDFVARLPRALDEGDGEPSGTRPEPSGRCGPERNASAGAPESSADSAPA</sequence>
<protein>
    <submittedName>
        <fullName evidence="2">Uncharacterized protein</fullName>
    </submittedName>
</protein>
<evidence type="ECO:0000313" key="2">
    <source>
        <dbReference type="EMBL" id="GAA4942940.1"/>
    </source>
</evidence>
<dbReference type="EMBL" id="BAABIK010000013">
    <property type="protein sequence ID" value="GAA4942940.1"/>
    <property type="molecule type" value="Genomic_DNA"/>
</dbReference>